<organism evidence="1 2">
    <name type="scientific">Paractinoplanes atraurantiacus</name>
    <dbReference type="NCBI Taxonomy" id="1036182"/>
    <lineage>
        <taxon>Bacteria</taxon>
        <taxon>Bacillati</taxon>
        <taxon>Actinomycetota</taxon>
        <taxon>Actinomycetes</taxon>
        <taxon>Micromonosporales</taxon>
        <taxon>Micromonosporaceae</taxon>
        <taxon>Paractinoplanes</taxon>
    </lineage>
</organism>
<gene>
    <name evidence="1" type="ORF">SAMN05421748_10726</name>
</gene>
<evidence type="ECO:0000313" key="2">
    <source>
        <dbReference type="Proteomes" id="UP000219612"/>
    </source>
</evidence>
<keyword evidence="2" id="KW-1185">Reference proteome</keyword>
<protein>
    <submittedName>
        <fullName evidence="1">Uncharacterized protein</fullName>
    </submittedName>
</protein>
<dbReference type="AlphaFoldDB" id="A0A285I7Y2"/>
<dbReference type="OrthoDB" id="3470575at2"/>
<sequence length="187" mass="20705">MPLPTTLTPELQARVDELLCERNVLGALVLLCRDAGLQPPPSIHETQDFLHARQRELDRLGRVQPEPPPPTTEQLIAEAAAIPAPIAAIEAYWDGDTQGWHVVLVAVVRRPSSRHPTFDEVRLTIVDGGGDIRLFNDQAPPWSDEQSATAQGQAIAAHFSVPFFFASPDLPVLDPPRWWSVTHPQRL</sequence>
<dbReference type="Proteomes" id="UP000219612">
    <property type="component" value="Unassembled WGS sequence"/>
</dbReference>
<proteinExistence type="predicted"/>
<dbReference type="RefSeq" id="WP_097321225.1">
    <property type="nucleotide sequence ID" value="NZ_OBDY01000007.1"/>
</dbReference>
<name>A0A285I7Y2_9ACTN</name>
<accession>A0A285I7Y2</accession>
<reference evidence="1 2" key="1">
    <citation type="submission" date="2017-09" db="EMBL/GenBank/DDBJ databases">
        <authorList>
            <person name="Ehlers B."/>
            <person name="Leendertz F.H."/>
        </authorList>
    </citation>
    <scope>NUCLEOTIDE SEQUENCE [LARGE SCALE GENOMIC DNA]</scope>
    <source>
        <strain evidence="1 2">CGMCC 4.6857</strain>
    </source>
</reference>
<evidence type="ECO:0000313" key="1">
    <source>
        <dbReference type="EMBL" id="SNY44080.1"/>
    </source>
</evidence>
<dbReference type="EMBL" id="OBDY01000007">
    <property type="protein sequence ID" value="SNY44080.1"/>
    <property type="molecule type" value="Genomic_DNA"/>
</dbReference>